<proteinExistence type="predicted"/>
<keyword evidence="1" id="KW-1133">Transmembrane helix</keyword>
<sequence>MNLTERKRQFKTIGFLVLLSISLIFPFIQNNFDISYEENRDTDFVKTSAQRVVTQQWINNSIFESPIEPEWYWENGTEGDNSDMDATTSDEQANFEVLGETKSFSITSGTINSSSWYGWNIFNNSDFLPPGATAINESGCFTYHFLNESTGPGQVNNFPSVHFKKNVSMPDEMS</sequence>
<comment type="caution">
    <text evidence="2">The sequence shown here is derived from an EMBL/GenBank/DDBJ whole genome shotgun (WGS) entry which is preliminary data.</text>
</comment>
<dbReference type="AlphaFoldDB" id="X0WI65"/>
<evidence type="ECO:0000256" key="1">
    <source>
        <dbReference type="SAM" id="Phobius"/>
    </source>
</evidence>
<gene>
    <name evidence="2" type="ORF">S01H1_64635</name>
</gene>
<reference evidence="2" key="1">
    <citation type="journal article" date="2014" name="Front. Microbiol.">
        <title>High frequency of phylogenetically diverse reductive dehalogenase-homologous genes in deep subseafloor sedimentary metagenomes.</title>
        <authorList>
            <person name="Kawai M."/>
            <person name="Futagami T."/>
            <person name="Toyoda A."/>
            <person name="Takaki Y."/>
            <person name="Nishi S."/>
            <person name="Hori S."/>
            <person name="Arai W."/>
            <person name="Tsubouchi T."/>
            <person name="Morono Y."/>
            <person name="Uchiyama I."/>
            <person name="Ito T."/>
            <person name="Fujiyama A."/>
            <person name="Inagaki F."/>
            <person name="Takami H."/>
        </authorList>
    </citation>
    <scope>NUCLEOTIDE SEQUENCE</scope>
    <source>
        <strain evidence="2">Expedition CK06-06</strain>
    </source>
</reference>
<accession>X0WI65</accession>
<keyword evidence="1" id="KW-0472">Membrane</keyword>
<protein>
    <submittedName>
        <fullName evidence="2">Uncharacterized protein</fullName>
    </submittedName>
</protein>
<keyword evidence="1" id="KW-0812">Transmembrane</keyword>
<feature type="transmembrane region" description="Helical" evidence="1">
    <location>
        <begin position="12"/>
        <end position="28"/>
    </location>
</feature>
<evidence type="ECO:0000313" key="2">
    <source>
        <dbReference type="EMBL" id="GAG30664.1"/>
    </source>
</evidence>
<organism evidence="2">
    <name type="scientific">marine sediment metagenome</name>
    <dbReference type="NCBI Taxonomy" id="412755"/>
    <lineage>
        <taxon>unclassified sequences</taxon>
        <taxon>metagenomes</taxon>
        <taxon>ecological metagenomes</taxon>
    </lineage>
</organism>
<dbReference type="EMBL" id="BARS01042608">
    <property type="protein sequence ID" value="GAG30664.1"/>
    <property type="molecule type" value="Genomic_DNA"/>
</dbReference>
<feature type="non-terminal residue" evidence="2">
    <location>
        <position position="174"/>
    </location>
</feature>
<name>X0WI65_9ZZZZ</name>